<feature type="domain" description="BZIP" evidence="2">
    <location>
        <begin position="90"/>
        <end position="103"/>
    </location>
</feature>
<sequence>MDLNINQIEALIGFMFLKHQLGCQLTPEEATLIISRCVAAQSEAEWREQFEQINQEATKALEGSRYAKYEYKAQMARKVPRTANKTDEQRQRNNESSRRSRFRRARRNFMQRCVISKGWALSDQLGVRVNCLIWLTAFLEACLQSRGVDLTASHEFFSQLTNYHLMFQELLKQPAETSGKRKWSQMQNE</sequence>
<reference evidence="3 4" key="1">
    <citation type="submission" date="2020-11" db="EMBL/GenBank/DDBJ databases">
        <authorList>
            <person name="Wallbank WR R."/>
            <person name="Pardo Diaz C."/>
            <person name="Kozak K."/>
            <person name="Martin S."/>
            <person name="Jiggins C."/>
            <person name="Moest M."/>
            <person name="Warren A I."/>
            <person name="Generalovic N T."/>
            <person name="Byers J.R.P. K."/>
            <person name="Montejo-Kovacevich G."/>
            <person name="Yen C E."/>
        </authorList>
    </citation>
    <scope>NUCLEOTIDE SEQUENCE [LARGE SCALE GENOMIC DNA]</scope>
</reference>
<feature type="region of interest" description="Disordered" evidence="1">
    <location>
        <begin position="80"/>
        <end position="102"/>
    </location>
</feature>
<dbReference type="InParanoid" id="A0A7R8USV9"/>
<evidence type="ECO:0000313" key="3">
    <source>
        <dbReference type="EMBL" id="CAD7086421.1"/>
    </source>
</evidence>
<dbReference type="PROSITE" id="PS00036">
    <property type="entry name" value="BZIP_BASIC"/>
    <property type="match status" value="1"/>
</dbReference>
<feature type="compositionally biased region" description="Basic and acidic residues" evidence="1">
    <location>
        <begin position="84"/>
        <end position="98"/>
    </location>
</feature>
<evidence type="ECO:0000313" key="4">
    <source>
        <dbReference type="Proteomes" id="UP000594454"/>
    </source>
</evidence>
<dbReference type="AlphaFoldDB" id="A0A7R8USV9"/>
<organism evidence="3 4">
    <name type="scientific">Hermetia illucens</name>
    <name type="common">Black soldier fly</name>
    <dbReference type="NCBI Taxonomy" id="343691"/>
    <lineage>
        <taxon>Eukaryota</taxon>
        <taxon>Metazoa</taxon>
        <taxon>Ecdysozoa</taxon>
        <taxon>Arthropoda</taxon>
        <taxon>Hexapoda</taxon>
        <taxon>Insecta</taxon>
        <taxon>Pterygota</taxon>
        <taxon>Neoptera</taxon>
        <taxon>Endopterygota</taxon>
        <taxon>Diptera</taxon>
        <taxon>Brachycera</taxon>
        <taxon>Stratiomyomorpha</taxon>
        <taxon>Stratiomyidae</taxon>
        <taxon>Hermetiinae</taxon>
        <taxon>Hermetia</taxon>
    </lineage>
</organism>
<proteinExistence type="predicted"/>
<evidence type="ECO:0000256" key="1">
    <source>
        <dbReference type="SAM" id="MobiDB-lite"/>
    </source>
</evidence>
<gene>
    <name evidence="3" type="ORF">HERILL_LOCUS9197</name>
</gene>
<dbReference type="GO" id="GO:0003700">
    <property type="term" value="F:DNA-binding transcription factor activity"/>
    <property type="evidence" value="ECO:0007669"/>
    <property type="project" value="InterPro"/>
</dbReference>
<name>A0A7R8USV9_HERIL</name>
<dbReference type="InterPro" id="IPR004827">
    <property type="entry name" value="bZIP"/>
</dbReference>
<keyword evidence="4" id="KW-1185">Reference proteome</keyword>
<protein>
    <recommendedName>
        <fullName evidence="2">BZIP domain-containing protein</fullName>
    </recommendedName>
</protein>
<dbReference type="EMBL" id="LR899011">
    <property type="protein sequence ID" value="CAD7086421.1"/>
    <property type="molecule type" value="Genomic_DNA"/>
</dbReference>
<evidence type="ECO:0000259" key="2">
    <source>
        <dbReference type="PROSITE" id="PS00036"/>
    </source>
</evidence>
<accession>A0A7R8USV9</accession>
<dbReference type="Proteomes" id="UP000594454">
    <property type="component" value="Chromosome 3"/>
</dbReference>